<dbReference type="SUPFAM" id="SSF53474">
    <property type="entry name" value="alpha/beta-Hydrolases"/>
    <property type="match status" value="1"/>
</dbReference>
<accession>A0ABM1R3N2</accession>
<feature type="signal peptide" evidence="11">
    <location>
        <begin position="1"/>
        <end position="32"/>
    </location>
</feature>
<dbReference type="InterPro" id="IPR029058">
    <property type="entry name" value="AB_hydrolase_fold"/>
</dbReference>
<evidence type="ECO:0000256" key="11">
    <source>
        <dbReference type="SAM" id="SignalP"/>
    </source>
</evidence>
<sequence length="507" mass="58178">MANNNYISSVLKSLLVLLLHLVFLNQQQNAESASTVKFLPGFEGPLLFELETGYIGIGKEEELQLFYYFIKSERNPEEDPLLLWLSGGPGCSSISGLLYENGPLKMKLDVYNGTLPSLVSTTYSWTKTSSIIFLDQPVGTGFSYSRTTQFNKPSDSGEAKRIHEFLQKWLGKHQEFSSNPFYVAGDSYSGMVVPATVQEISKGNYQCCNPPINLQGYVLGNPVTDYTVDYNHRIPFAHGMALISDELYESLKRVCKGDYGHVDPHNTECLKLIEEYKKCISRLYRSFILYPLCETETPNCYIYRYFLTTHWANDAAVREALQINKESIGEWVRCYFGMPYTNDIKSSIPYHVNNSISGYRSLIFSGDHDLEVPFLATQAWIRSLNYSVIDDWRPWMIKYQIGGYTRTYANKMTFATIKAMDTHQSINQMKHLSCSKGGSMANLYKRTESIWFYRSTHSKSHNCILNKFVSKGQHAFQALLHLHFTSLKEVKFFTHTQKKKNTYIIYK</sequence>
<dbReference type="RefSeq" id="XP_019093620.1">
    <property type="nucleotide sequence ID" value="XM_019238075.1"/>
</dbReference>
<evidence type="ECO:0000256" key="10">
    <source>
        <dbReference type="ARBA" id="ARBA00037399"/>
    </source>
</evidence>
<keyword evidence="12" id="KW-1185">Reference proteome</keyword>
<protein>
    <submittedName>
        <fullName evidence="13">Serine carboxypeptidase-like 2 isoform X2</fullName>
    </submittedName>
</protein>
<comment type="similarity">
    <text evidence="2">Belongs to the peptidase S10 family.</text>
</comment>
<dbReference type="PANTHER" id="PTHR11802">
    <property type="entry name" value="SERINE PROTEASE FAMILY S10 SERINE CARBOXYPEPTIDASE"/>
    <property type="match status" value="1"/>
</dbReference>
<keyword evidence="4" id="KW-0121">Carboxypeptidase</keyword>
<evidence type="ECO:0000256" key="7">
    <source>
        <dbReference type="ARBA" id="ARBA00022801"/>
    </source>
</evidence>
<gene>
    <name evidence="13" type="primary">LOC104751183</name>
</gene>
<keyword evidence="6 11" id="KW-0732">Signal</keyword>
<dbReference type="Gene3D" id="3.40.50.1820">
    <property type="entry name" value="alpha/beta hydrolase"/>
    <property type="match status" value="1"/>
</dbReference>
<reference evidence="13" key="2">
    <citation type="submission" date="2025-08" db="UniProtKB">
        <authorList>
            <consortium name="RefSeq"/>
        </authorList>
    </citation>
    <scope>IDENTIFICATION</scope>
    <source>
        <tissue evidence="13">Leaf</tissue>
    </source>
</reference>
<comment type="function">
    <text evidence="10">Probable carboxypeptidase.</text>
</comment>
<evidence type="ECO:0000256" key="6">
    <source>
        <dbReference type="ARBA" id="ARBA00022729"/>
    </source>
</evidence>
<evidence type="ECO:0000256" key="8">
    <source>
        <dbReference type="ARBA" id="ARBA00023157"/>
    </source>
</evidence>
<comment type="subcellular location">
    <subcellularLocation>
        <location evidence="1">Secreted</location>
    </subcellularLocation>
</comment>
<dbReference type="PANTHER" id="PTHR11802:SF457">
    <property type="entry name" value="SERINE CARBOXYPEPTIDASE-LIKE 1-RELATED"/>
    <property type="match status" value="1"/>
</dbReference>
<keyword evidence="5" id="KW-0645">Protease</keyword>
<dbReference type="Proteomes" id="UP000694864">
    <property type="component" value="Chromosome 16"/>
</dbReference>
<evidence type="ECO:0000256" key="2">
    <source>
        <dbReference type="ARBA" id="ARBA00009431"/>
    </source>
</evidence>
<evidence type="ECO:0000256" key="5">
    <source>
        <dbReference type="ARBA" id="ARBA00022670"/>
    </source>
</evidence>
<evidence type="ECO:0000256" key="1">
    <source>
        <dbReference type="ARBA" id="ARBA00004613"/>
    </source>
</evidence>
<proteinExistence type="inferred from homology"/>
<keyword evidence="9" id="KW-0325">Glycoprotein</keyword>
<keyword evidence="7" id="KW-0378">Hydrolase</keyword>
<evidence type="ECO:0000256" key="3">
    <source>
        <dbReference type="ARBA" id="ARBA00022525"/>
    </source>
</evidence>
<feature type="chain" id="PRO_5046766193" evidence="11">
    <location>
        <begin position="33"/>
        <end position="507"/>
    </location>
</feature>
<evidence type="ECO:0000313" key="12">
    <source>
        <dbReference type="Proteomes" id="UP000694864"/>
    </source>
</evidence>
<dbReference type="Pfam" id="PF00450">
    <property type="entry name" value="Peptidase_S10"/>
    <property type="match status" value="1"/>
</dbReference>
<evidence type="ECO:0000256" key="4">
    <source>
        <dbReference type="ARBA" id="ARBA00022645"/>
    </source>
</evidence>
<reference evidence="12" key="1">
    <citation type="journal article" date="2014" name="Nat. Commun.">
        <title>The emerging biofuel crop Camelina sativa retains a highly undifferentiated hexaploid genome structure.</title>
        <authorList>
            <person name="Kagale S."/>
            <person name="Koh C."/>
            <person name="Nixon J."/>
            <person name="Bollina V."/>
            <person name="Clarke W.E."/>
            <person name="Tuteja R."/>
            <person name="Spillane C."/>
            <person name="Robinson S.J."/>
            <person name="Links M.G."/>
            <person name="Clarke C."/>
            <person name="Higgins E.E."/>
            <person name="Huebert T."/>
            <person name="Sharpe A.G."/>
            <person name="Parkin I.A."/>
        </authorList>
    </citation>
    <scope>NUCLEOTIDE SEQUENCE [LARGE SCALE GENOMIC DNA]</scope>
    <source>
        <strain evidence="12">cv. DH55</strain>
    </source>
</reference>
<keyword evidence="3" id="KW-0964">Secreted</keyword>
<dbReference type="InterPro" id="IPR001563">
    <property type="entry name" value="Peptidase_S10"/>
</dbReference>
<dbReference type="GeneID" id="104751183"/>
<dbReference type="PRINTS" id="PR00724">
    <property type="entry name" value="CRBOXYPTASEC"/>
</dbReference>
<evidence type="ECO:0000256" key="9">
    <source>
        <dbReference type="ARBA" id="ARBA00023180"/>
    </source>
</evidence>
<keyword evidence="8" id="KW-1015">Disulfide bond</keyword>
<organism evidence="12 13">
    <name type="scientific">Camelina sativa</name>
    <name type="common">False flax</name>
    <name type="synonym">Myagrum sativum</name>
    <dbReference type="NCBI Taxonomy" id="90675"/>
    <lineage>
        <taxon>Eukaryota</taxon>
        <taxon>Viridiplantae</taxon>
        <taxon>Streptophyta</taxon>
        <taxon>Embryophyta</taxon>
        <taxon>Tracheophyta</taxon>
        <taxon>Spermatophyta</taxon>
        <taxon>Magnoliopsida</taxon>
        <taxon>eudicotyledons</taxon>
        <taxon>Gunneridae</taxon>
        <taxon>Pentapetalae</taxon>
        <taxon>rosids</taxon>
        <taxon>malvids</taxon>
        <taxon>Brassicales</taxon>
        <taxon>Brassicaceae</taxon>
        <taxon>Camelineae</taxon>
        <taxon>Camelina</taxon>
    </lineage>
</organism>
<name>A0ABM1R3N2_CAMSA</name>
<evidence type="ECO:0000313" key="13">
    <source>
        <dbReference type="RefSeq" id="XP_019093620.1"/>
    </source>
</evidence>